<organism evidence="2 3">
    <name type="scientific">Ottowia beijingensis</name>
    <dbReference type="NCBI Taxonomy" id="1207057"/>
    <lineage>
        <taxon>Bacteria</taxon>
        <taxon>Pseudomonadati</taxon>
        <taxon>Pseudomonadota</taxon>
        <taxon>Betaproteobacteria</taxon>
        <taxon>Burkholderiales</taxon>
        <taxon>Comamonadaceae</taxon>
        <taxon>Ottowia</taxon>
    </lineage>
</organism>
<keyword evidence="1" id="KW-1133">Transmembrane helix</keyword>
<keyword evidence="1" id="KW-0472">Membrane</keyword>
<dbReference type="Proteomes" id="UP000589716">
    <property type="component" value="Unassembled WGS sequence"/>
</dbReference>
<protein>
    <recommendedName>
        <fullName evidence="4">DUF3429 domain-containing protein</fullName>
    </recommendedName>
</protein>
<evidence type="ECO:0008006" key="4">
    <source>
        <dbReference type="Google" id="ProtNLM"/>
    </source>
</evidence>
<dbReference type="EMBL" id="JACCKX010000001">
    <property type="protein sequence ID" value="NZA01378.1"/>
    <property type="molecule type" value="Genomic_DNA"/>
</dbReference>
<feature type="transmembrane region" description="Helical" evidence="1">
    <location>
        <begin position="25"/>
        <end position="47"/>
    </location>
</feature>
<feature type="transmembrane region" description="Helical" evidence="1">
    <location>
        <begin position="101"/>
        <end position="127"/>
    </location>
</feature>
<sequence length="166" mass="17954">MPRRLVTEPQRLPRTAYRSAPRWRLIYVIAYGALVPMALLTLAIVGAGPRFASLAGLGGVQRGRAVRLLHRWHPLGHRAALHGHALGRAHVPFRLGAGAPYLAWGTLLLPVDIALWLLVAVFVLAYVVDGRTWPGAGLGPWLSLRRQITAMVVACCVLAALALKVA</sequence>
<evidence type="ECO:0000256" key="1">
    <source>
        <dbReference type="SAM" id="Phobius"/>
    </source>
</evidence>
<feature type="transmembrane region" description="Helical" evidence="1">
    <location>
        <begin position="148"/>
        <end position="165"/>
    </location>
</feature>
<dbReference type="AlphaFoldDB" id="A0A853IX77"/>
<name>A0A853IX77_9BURK</name>
<comment type="caution">
    <text evidence="2">The sequence shown here is derived from an EMBL/GenBank/DDBJ whole genome shotgun (WGS) entry which is preliminary data.</text>
</comment>
<evidence type="ECO:0000313" key="2">
    <source>
        <dbReference type="EMBL" id="NZA01378.1"/>
    </source>
</evidence>
<evidence type="ECO:0000313" key="3">
    <source>
        <dbReference type="Proteomes" id="UP000589716"/>
    </source>
</evidence>
<keyword evidence="3" id="KW-1185">Reference proteome</keyword>
<proteinExistence type="predicted"/>
<accession>A0A853IX77</accession>
<reference evidence="2 3" key="1">
    <citation type="submission" date="2020-07" db="EMBL/GenBank/DDBJ databases">
        <authorList>
            <person name="Maaloum M."/>
        </authorList>
    </citation>
    <scope>NUCLEOTIDE SEQUENCE [LARGE SCALE GENOMIC DNA]</scope>
    <source>
        <strain evidence="2 3">GCS-AN-3</strain>
    </source>
</reference>
<gene>
    <name evidence="2" type="ORF">H0I39_05640</name>
</gene>
<dbReference type="RefSeq" id="WP_180549859.1">
    <property type="nucleotide sequence ID" value="NZ_JACCKX010000001.1"/>
</dbReference>
<keyword evidence="1" id="KW-0812">Transmembrane</keyword>